<feature type="transmembrane region" description="Helical" evidence="7">
    <location>
        <begin position="12"/>
        <end position="35"/>
    </location>
</feature>
<dbReference type="PANTHER" id="PTHR43549:SF3">
    <property type="entry name" value="MULTIDRUG RESISTANCE PROTEIN YPNP-RELATED"/>
    <property type="match status" value="1"/>
</dbReference>
<dbReference type="GO" id="GO:0015297">
    <property type="term" value="F:antiporter activity"/>
    <property type="evidence" value="ECO:0007669"/>
    <property type="project" value="InterPro"/>
</dbReference>
<organism evidence="8 9">
    <name type="scientific">Candidatus Avacidaminococcus intestinavium</name>
    <dbReference type="NCBI Taxonomy" id="2840684"/>
    <lineage>
        <taxon>Bacteria</taxon>
        <taxon>Bacillati</taxon>
        <taxon>Bacillota</taxon>
        <taxon>Negativicutes</taxon>
        <taxon>Acidaminococcales</taxon>
        <taxon>Acidaminococcaceae</taxon>
        <taxon>Acidaminococcaceae incertae sedis</taxon>
        <taxon>Candidatus Avacidaminococcus</taxon>
    </lineage>
</organism>
<dbReference type="AlphaFoldDB" id="A0A9D1MNC6"/>
<dbReference type="Proteomes" id="UP000824099">
    <property type="component" value="Unassembled WGS sequence"/>
</dbReference>
<dbReference type="InterPro" id="IPR052031">
    <property type="entry name" value="Membrane_Transporter-Flippase"/>
</dbReference>
<comment type="subcellular location">
    <subcellularLocation>
        <location evidence="1">Cell membrane</location>
        <topology evidence="1">Multi-pass membrane protein</topology>
    </subcellularLocation>
</comment>
<gene>
    <name evidence="8" type="ORF">IAB06_00405</name>
</gene>
<comment type="caution">
    <text evidence="8">The sequence shown here is derived from an EMBL/GenBank/DDBJ whole genome shotgun (WGS) entry which is preliminary data.</text>
</comment>
<feature type="transmembrane region" description="Helical" evidence="7">
    <location>
        <begin position="191"/>
        <end position="213"/>
    </location>
</feature>
<sequence length="240" mass="26263">MDKEYLIHNNPLKALLIFAIPMILGNLFQQIYIIADSIIVGRLVGEDALAAVGASYALTNVFICVAIGGGVGAAVIIGRYFGAREYYKLKLAVRTALLSFLLIGVVLGIVGYIFSRDFLVFLDTPANILDMSVKYLDIYFFGLPFLFMFNVLSAMFNALGHSRTPLYLLICSSILNVILGIYFVSELSFGIAGVAWATLIAQGLAALSAFILFKWELGSYKTKVSSFFNAQEFKIMSAIA</sequence>
<feature type="transmembrane region" description="Helical" evidence="7">
    <location>
        <begin position="138"/>
        <end position="159"/>
    </location>
</feature>
<feature type="transmembrane region" description="Helical" evidence="7">
    <location>
        <begin position="55"/>
        <end position="81"/>
    </location>
</feature>
<dbReference type="EMBL" id="DVNI01000004">
    <property type="protein sequence ID" value="HIU63491.1"/>
    <property type="molecule type" value="Genomic_DNA"/>
</dbReference>
<keyword evidence="4 7" id="KW-0812">Transmembrane</keyword>
<proteinExistence type="predicted"/>
<keyword evidence="6 7" id="KW-0472">Membrane</keyword>
<keyword evidence="3" id="KW-1003">Cell membrane</keyword>
<evidence type="ECO:0000256" key="7">
    <source>
        <dbReference type="SAM" id="Phobius"/>
    </source>
</evidence>
<evidence type="ECO:0000313" key="8">
    <source>
        <dbReference type="EMBL" id="HIU63491.1"/>
    </source>
</evidence>
<feature type="non-terminal residue" evidence="8">
    <location>
        <position position="240"/>
    </location>
</feature>
<feature type="transmembrane region" description="Helical" evidence="7">
    <location>
        <begin position="93"/>
        <end position="114"/>
    </location>
</feature>
<name>A0A9D1MNC6_9FIRM</name>
<evidence type="ECO:0000256" key="5">
    <source>
        <dbReference type="ARBA" id="ARBA00022989"/>
    </source>
</evidence>
<accession>A0A9D1MNC6</accession>
<dbReference type="GO" id="GO:0005886">
    <property type="term" value="C:plasma membrane"/>
    <property type="evidence" value="ECO:0007669"/>
    <property type="project" value="UniProtKB-SubCell"/>
</dbReference>
<evidence type="ECO:0000256" key="3">
    <source>
        <dbReference type="ARBA" id="ARBA00022475"/>
    </source>
</evidence>
<keyword evidence="5 7" id="KW-1133">Transmembrane helix</keyword>
<evidence type="ECO:0000256" key="4">
    <source>
        <dbReference type="ARBA" id="ARBA00022692"/>
    </source>
</evidence>
<evidence type="ECO:0000256" key="2">
    <source>
        <dbReference type="ARBA" id="ARBA00022448"/>
    </source>
</evidence>
<reference evidence="8" key="2">
    <citation type="journal article" date="2021" name="PeerJ">
        <title>Extensive microbial diversity within the chicken gut microbiome revealed by metagenomics and culture.</title>
        <authorList>
            <person name="Gilroy R."/>
            <person name="Ravi A."/>
            <person name="Getino M."/>
            <person name="Pursley I."/>
            <person name="Horton D.L."/>
            <person name="Alikhan N.F."/>
            <person name="Baker D."/>
            <person name="Gharbi K."/>
            <person name="Hall N."/>
            <person name="Watson M."/>
            <person name="Adriaenssens E.M."/>
            <person name="Foster-Nyarko E."/>
            <person name="Jarju S."/>
            <person name="Secka A."/>
            <person name="Antonio M."/>
            <person name="Oren A."/>
            <person name="Chaudhuri R.R."/>
            <person name="La Ragione R."/>
            <person name="Hildebrand F."/>
            <person name="Pallen M.J."/>
        </authorList>
    </citation>
    <scope>NUCLEOTIDE SEQUENCE</scope>
    <source>
        <strain evidence="8">CHK160-1198</strain>
    </source>
</reference>
<dbReference type="InterPro" id="IPR002528">
    <property type="entry name" value="MATE_fam"/>
</dbReference>
<protein>
    <submittedName>
        <fullName evidence="8">Polysaccharide biosynthesis C-terminal domain-containing protein</fullName>
    </submittedName>
</protein>
<feature type="transmembrane region" description="Helical" evidence="7">
    <location>
        <begin position="166"/>
        <end position="185"/>
    </location>
</feature>
<dbReference type="PANTHER" id="PTHR43549">
    <property type="entry name" value="MULTIDRUG RESISTANCE PROTEIN YPNP-RELATED"/>
    <property type="match status" value="1"/>
</dbReference>
<reference evidence="8" key="1">
    <citation type="submission" date="2020-10" db="EMBL/GenBank/DDBJ databases">
        <authorList>
            <person name="Gilroy R."/>
        </authorList>
    </citation>
    <scope>NUCLEOTIDE SEQUENCE</scope>
    <source>
        <strain evidence="8">CHK160-1198</strain>
    </source>
</reference>
<dbReference type="Pfam" id="PF01554">
    <property type="entry name" value="MatE"/>
    <property type="match status" value="1"/>
</dbReference>
<dbReference type="GO" id="GO:0042910">
    <property type="term" value="F:xenobiotic transmembrane transporter activity"/>
    <property type="evidence" value="ECO:0007669"/>
    <property type="project" value="InterPro"/>
</dbReference>
<evidence type="ECO:0000256" key="6">
    <source>
        <dbReference type="ARBA" id="ARBA00023136"/>
    </source>
</evidence>
<evidence type="ECO:0000256" key="1">
    <source>
        <dbReference type="ARBA" id="ARBA00004651"/>
    </source>
</evidence>
<keyword evidence="2" id="KW-0813">Transport</keyword>
<evidence type="ECO:0000313" key="9">
    <source>
        <dbReference type="Proteomes" id="UP000824099"/>
    </source>
</evidence>